<evidence type="ECO:0000313" key="3">
    <source>
        <dbReference type="Proteomes" id="UP000604381"/>
    </source>
</evidence>
<evidence type="ECO:0000313" key="2">
    <source>
        <dbReference type="EMBL" id="MBF2735911.1"/>
    </source>
</evidence>
<dbReference type="InterPro" id="IPR044122">
    <property type="entry name" value="UPF0261_N"/>
</dbReference>
<feature type="domain" description="UPF0261" evidence="1">
    <location>
        <begin position="52"/>
        <end position="133"/>
    </location>
</feature>
<dbReference type="SUPFAM" id="SSF52490">
    <property type="entry name" value="Tubulin nucleotide-binding domain-like"/>
    <property type="match status" value="1"/>
</dbReference>
<accession>A0A930Y3H9</accession>
<name>A0A930Y3H9_9GAMM</name>
<keyword evidence="3" id="KW-1185">Reference proteome</keyword>
<gene>
    <name evidence="2" type="ORF">ISN26_07595</name>
</gene>
<organism evidence="2 3">
    <name type="scientific">Candidatus Amphirhobacter heronislandensis</name>
    <dbReference type="NCBI Taxonomy" id="1732024"/>
    <lineage>
        <taxon>Bacteria</taxon>
        <taxon>Pseudomonadati</taxon>
        <taxon>Pseudomonadota</taxon>
        <taxon>Gammaproteobacteria</taxon>
        <taxon>Candidatus Tethybacterales</taxon>
        <taxon>Candidatus Tethybacteraceae</taxon>
        <taxon>Candidatus Amphirhobacter</taxon>
    </lineage>
</organism>
<dbReference type="GO" id="GO:0005524">
    <property type="term" value="F:ATP binding"/>
    <property type="evidence" value="ECO:0007669"/>
    <property type="project" value="UniProtKB-KW"/>
</dbReference>
<comment type="caution">
    <text evidence="2">The sequence shown here is derived from an EMBL/GenBank/DDBJ whole genome shotgun (WGS) entry which is preliminary data.</text>
</comment>
<feature type="non-terminal residue" evidence="2">
    <location>
        <position position="141"/>
    </location>
</feature>
<dbReference type="Pfam" id="PF06792">
    <property type="entry name" value="UPF0261"/>
    <property type="match status" value="1"/>
</dbReference>
<dbReference type="Gene3D" id="3.40.50.12020">
    <property type="entry name" value="Uncharacterised protein family UPF0261, NN domain"/>
    <property type="match status" value="1"/>
</dbReference>
<dbReference type="Proteomes" id="UP000604381">
    <property type="component" value="Unassembled WGS sequence"/>
</dbReference>
<evidence type="ECO:0000259" key="1">
    <source>
        <dbReference type="Pfam" id="PF06792"/>
    </source>
</evidence>
<reference evidence="2" key="1">
    <citation type="submission" date="2020-10" db="EMBL/GenBank/DDBJ databases">
        <title>An improved Amphimedon queenslandica hologenome assembly reveals how three proteobacterial symbionts can extend the metabolic phenotypic of their marine sponge host.</title>
        <authorList>
            <person name="Degnan B."/>
            <person name="Degnan S."/>
            <person name="Xiang X."/>
        </authorList>
    </citation>
    <scope>NUCLEOTIDE SEQUENCE</scope>
    <source>
        <strain evidence="2">AqS2</strain>
    </source>
</reference>
<dbReference type="EMBL" id="JADHEI010000055">
    <property type="protein sequence ID" value="MBF2735911.1"/>
    <property type="molecule type" value="Genomic_DNA"/>
</dbReference>
<dbReference type="InterPro" id="IPR036525">
    <property type="entry name" value="Tubulin/FtsZ_GTPase_sf"/>
</dbReference>
<protein>
    <submittedName>
        <fullName evidence="2">Tm-1-like ATP-binding domain-containing protein</fullName>
    </submittedName>
</protein>
<proteinExistence type="predicted"/>
<dbReference type="AlphaFoldDB" id="A0A930Y3H9"/>
<sequence length="141" mass="14193">MAGRVLLLATLETKAAEHGFLRDRLAELGAATETIDVSLGGAGEAWEPARKMAALDAAAEQAAARLRAIDAAGCVAVGVGGGTGAAVILRALRVLPALAPKILISPLPFDPRPAVADSSVILVPTLEDVCGLSAGFCRIAA</sequence>